<dbReference type="InterPro" id="IPR017026">
    <property type="entry name" value="ImuA"/>
</dbReference>
<dbReference type="AlphaFoldDB" id="A0A318TJH6"/>
<evidence type="ECO:0000313" key="1">
    <source>
        <dbReference type="EMBL" id="PYE89320.1"/>
    </source>
</evidence>
<sequence length="278" mass="28849">MSTVDLSALRRAVAAIDGKDAQGDDSRRSVFTLGVDEADRVFAGGLRRGALHEIFAAQAGDAGAAMGFALALALRASDGERPVVWLEEDVVGRESGGIYPPGLAALGFDPQRLLVVRCPSAKDVLRGASDALEVAGIGAVVIAPWGAPKCLDLTASRRLQLAAREGDVPAFLLMQDNTPGGSAALARWRIAAAPSQSSGGWASGGWASGGWASGIGTPGAPAFDVTLLRNRQGATGHWIMEWNIDENIFKPVETFSGAMVPVPFHRPAAARKSAGQGR</sequence>
<keyword evidence="2" id="KW-1185">Reference proteome</keyword>
<organism evidence="1 2">
    <name type="scientific">Phyllobacterium leguminum</name>
    <dbReference type="NCBI Taxonomy" id="314237"/>
    <lineage>
        <taxon>Bacteria</taxon>
        <taxon>Pseudomonadati</taxon>
        <taxon>Pseudomonadota</taxon>
        <taxon>Alphaproteobacteria</taxon>
        <taxon>Hyphomicrobiales</taxon>
        <taxon>Phyllobacteriaceae</taxon>
        <taxon>Phyllobacterium</taxon>
    </lineage>
</organism>
<accession>A0A318TJH6</accession>
<protein>
    <submittedName>
        <fullName evidence="1">Protein ImuA</fullName>
    </submittedName>
</protein>
<dbReference type="EMBL" id="QJTF01000004">
    <property type="protein sequence ID" value="PYE89320.1"/>
    <property type="molecule type" value="Genomic_DNA"/>
</dbReference>
<comment type="caution">
    <text evidence="1">The sequence shown here is derived from an EMBL/GenBank/DDBJ whole genome shotgun (WGS) entry which is preliminary data.</text>
</comment>
<evidence type="ECO:0000313" key="2">
    <source>
        <dbReference type="Proteomes" id="UP000247454"/>
    </source>
</evidence>
<proteinExistence type="predicted"/>
<gene>
    <name evidence="1" type="ORF">C7477_104160</name>
</gene>
<dbReference type="OrthoDB" id="7202530at2"/>
<dbReference type="Proteomes" id="UP000247454">
    <property type="component" value="Unassembled WGS sequence"/>
</dbReference>
<name>A0A318TJH6_9HYPH</name>
<dbReference type="Gene3D" id="3.40.50.300">
    <property type="entry name" value="P-loop containing nucleotide triphosphate hydrolases"/>
    <property type="match status" value="1"/>
</dbReference>
<dbReference type="SUPFAM" id="SSF52540">
    <property type="entry name" value="P-loop containing nucleoside triphosphate hydrolases"/>
    <property type="match status" value="1"/>
</dbReference>
<dbReference type="RefSeq" id="WP_110749675.1">
    <property type="nucleotide sequence ID" value="NZ_QJTF01000004.1"/>
</dbReference>
<dbReference type="InterPro" id="IPR027417">
    <property type="entry name" value="P-loop_NTPase"/>
</dbReference>
<reference evidence="1 2" key="1">
    <citation type="submission" date="2018-06" db="EMBL/GenBank/DDBJ databases">
        <title>Genomic Encyclopedia of Type Strains, Phase III (KMG-III): the genomes of soil and plant-associated and newly described type strains.</title>
        <authorList>
            <person name="Whitman W."/>
        </authorList>
    </citation>
    <scope>NUCLEOTIDE SEQUENCE [LARGE SCALE GENOMIC DNA]</scope>
    <source>
        <strain evidence="1 2">ORS 1419</strain>
    </source>
</reference>
<dbReference type="PIRSF" id="PIRSF034285">
    <property type="entry name" value="UCP034285"/>
    <property type="match status" value="1"/>
</dbReference>